<sequence length="201" mass="21399">MTTPNEITRVEQDLETVRQASGIGLPFGREDVIVELVAAGGVAVLGFVSIFVTGYWLRLALLPALGPLVVSQTWLRLKYRRSTGRSAVRRREYTAGFAGGLVSMALLLTFHWSGLLAHAHRHLIYAAFACGIGVALMMVGIADSGRRRYVGGAAGLLMAGLGIVFFYETHVVAVVAAASVGGLLADAAIMIYQLRRGRAAA</sequence>
<keyword evidence="1" id="KW-1133">Transmembrane helix</keyword>
<name>A0A0F9KU43_9ZZZZ</name>
<protein>
    <submittedName>
        <fullName evidence="2">Uncharacterized protein</fullName>
    </submittedName>
</protein>
<feature type="transmembrane region" description="Helical" evidence="1">
    <location>
        <begin position="123"/>
        <end position="142"/>
    </location>
</feature>
<organism evidence="2">
    <name type="scientific">marine sediment metagenome</name>
    <dbReference type="NCBI Taxonomy" id="412755"/>
    <lineage>
        <taxon>unclassified sequences</taxon>
        <taxon>metagenomes</taxon>
        <taxon>ecological metagenomes</taxon>
    </lineage>
</organism>
<gene>
    <name evidence="2" type="ORF">LCGC14_1661000</name>
</gene>
<feature type="transmembrane region" description="Helical" evidence="1">
    <location>
        <begin position="32"/>
        <end position="50"/>
    </location>
</feature>
<feature type="transmembrane region" description="Helical" evidence="1">
    <location>
        <begin position="173"/>
        <end position="192"/>
    </location>
</feature>
<keyword evidence="1" id="KW-0472">Membrane</keyword>
<evidence type="ECO:0000256" key="1">
    <source>
        <dbReference type="SAM" id="Phobius"/>
    </source>
</evidence>
<comment type="caution">
    <text evidence="2">The sequence shown here is derived from an EMBL/GenBank/DDBJ whole genome shotgun (WGS) entry which is preliminary data.</text>
</comment>
<evidence type="ECO:0000313" key="2">
    <source>
        <dbReference type="EMBL" id="KKM18905.1"/>
    </source>
</evidence>
<dbReference type="EMBL" id="LAZR01014114">
    <property type="protein sequence ID" value="KKM18905.1"/>
    <property type="molecule type" value="Genomic_DNA"/>
</dbReference>
<feature type="transmembrane region" description="Helical" evidence="1">
    <location>
        <begin position="95"/>
        <end position="117"/>
    </location>
</feature>
<accession>A0A0F9KU43</accession>
<reference evidence="2" key="1">
    <citation type="journal article" date="2015" name="Nature">
        <title>Complex archaea that bridge the gap between prokaryotes and eukaryotes.</title>
        <authorList>
            <person name="Spang A."/>
            <person name="Saw J.H."/>
            <person name="Jorgensen S.L."/>
            <person name="Zaremba-Niedzwiedzka K."/>
            <person name="Martijn J."/>
            <person name="Lind A.E."/>
            <person name="van Eijk R."/>
            <person name="Schleper C."/>
            <person name="Guy L."/>
            <person name="Ettema T.J."/>
        </authorList>
    </citation>
    <scope>NUCLEOTIDE SEQUENCE</scope>
</reference>
<dbReference type="AlphaFoldDB" id="A0A0F9KU43"/>
<keyword evidence="1" id="KW-0812">Transmembrane</keyword>
<feature type="transmembrane region" description="Helical" evidence="1">
    <location>
        <begin position="149"/>
        <end position="167"/>
    </location>
</feature>
<proteinExistence type="predicted"/>
<feature type="transmembrane region" description="Helical" evidence="1">
    <location>
        <begin position="56"/>
        <end position="75"/>
    </location>
</feature>